<dbReference type="PANTHER" id="PTHR24960:SF79">
    <property type="entry name" value="PHOTOSYSTEM I IRON-SULFUR CENTER"/>
    <property type="match status" value="1"/>
</dbReference>
<keyword evidence="2" id="KW-0479">Metal-binding</keyword>
<sequence>MLRFALADSPPPPAVGESCLRRSLRRATCRACVDNCPADALTVTGEGAALNDELCLRCGRCLFVCPVGAIAHLEPPRRHTLAQRLIAPFTAIAPDINELLLWHVQHHIRGVDIDLDEHPHWGLAIAALNLKLRELDEPAWQIFPPQLASLDRGRRRLSGVEKGVSVEVEPLSKAFPQYQQFTLQLDPERCVACAACSRVCSPKALVLEAGAFALDARQCTGCKACEAVCPVDAIRIVPETRKAGAIVHPLFETSCLACSRPFYAWHPQTSLCPICRQHHHGMR</sequence>
<evidence type="ECO:0000256" key="3">
    <source>
        <dbReference type="ARBA" id="ARBA00023004"/>
    </source>
</evidence>
<evidence type="ECO:0000259" key="5">
    <source>
        <dbReference type="PROSITE" id="PS51379"/>
    </source>
</evidence>
<evidence type="ECO:0000256" key="4">
    <source>
        <dbReference type="ARBA" id="ARBA00023014"/>
    </source>
</evidence>
<reference evidence="6 7" key="1">
    <citation type="submission" date="2023-06" db="EMBL/GenBank/DDBJ databases">
        <title>Identification and characterization of antibiotic-resistant Gram-negative bacteria.</title>
        <authorList>
            <person name="Cho G.-S."/>
            <person name="Lee J."/>
            <person name="Tai E."/>
            <person name="Jeong S."/>
            <person name="Kim I."/>
            <person name="Kim B.-E."/>
            <person name="Jeong M.-I."/>
            <person name="Oh K.-K."/>
            <person name="Franz C.M.A.P."/>
        </authorList>
    </citation>
    <scope>NUCLEOTIDE SEQUENCE [LARGE SCALE GENOMIC DNA]</scope>
    <source>
        <strain evidence="6 7">V106_12</strain>
    </source>
</reference>
<keyword evidence="4" id="KW-0411">Iron-sulfur</keyword>
<feature type="domain" description="4Fe-4S ferredoxin-type" evidence="5">
    <location>
        <begin position="181"/>
        <end position="208"/>
    </location>
</feature>
<dbReference type="RefSeq" id="WP_285146031.1">
    <property type="nucleotide sequence ID" value="NZ_JASSOL010000035.1"/>
</dbReference>
<dbReference type="SUPFAM" id="SSF54862">
    <property type="entry name" value="4Fe-4S ferredoxins"/>
    <property type="match status" value="2"/>
</dbReference>
<evidence type="ECO:0000313" key="6">
    <source>
        <dbReference type="EMBL" id="MDK9365476.1"/>
    </source>
</evidence>
<gene>
    <name evidence="6" type="ORF">QQF32_19980</name>
</gene>
<dbReference type="Pfam" id="PF25160">
    <property type="entry name" value="LdpA_Fe-S-bd"/>
    <property type="match status" value="1"/>
</dbReference>
<name>A0AAP4LCE6_9ENTR</name>
<dbReference type="AlphaFoldDB" id="A0AAP4LCE6"/>
<dbReference type="Proteomes" id="UP001223214">
    <property type="component" value="Unassembled WGS sequence"/>
</dbReference>
<dbReference type="GO" id="GO:0051539">
    <property type="term" value="F:4 iron, 4 sulfur cluster binding"/>
    <property type="evidence" value="ECO:0007669"/>
    <property type="project" value="UniProtKB-KW"/>
</dbReference>
<evidence type="ECO:0000313" key="7">
    <source>
        <dbReference type="Proteomes" id="UP001223214"/>
    </source>
</evidence>
<organism evidence="6 7">
    <name type="scientific">Lelliottia wanjuensis</name>
    <dbReference type="NCBI Taxonomy" id="3050585"/>
    <lineage>
        <taxon>Bacteria</taxon>
        <taxon>Pseudomonadati</taxon>
        <taxon>Pseudomonadota</taxon>
        <taxon>Gammaproteobacteria</taxon>
        <taxon>Enterobacterales</taxon>
        <taxon>Enterobacteriaceae</taxon>
        <taxon>Lelliottia</taxon>
    </lineage>
</organism>
<protein>
    <submittedName>
        <fullName evidence="6">4Fe-4S binding protein</fullName>
    </submittedName>
</protein>
<proteinExistence type="predicted"/>
<dbReference type="Gene3D" id="3.30.70.20">
    <property type="match status" value="2"/>
</dbReference>
<feature type="domain" description="4Fe-4S ferredoxin-type" evidence="5">
    <location>
        <begin position="210"/>
        <end position="239"/>
    </location>
</feature>
<dbReference type="InterPro" id="IPR017900">
    <property type="entry name" value="4Fe4S_Fe_S_CS"/>
</dbReference>
<keyword evidence="7" id="KW-1185">Reference proteome</keyword>
<dbReference type="InterPro" id="IPR057431">
    <property type="entry name" value="LdpA_Fe-S-bd"/>
</dbReference>
<dbReference type="InterPro" id="IPR050157">
    <property type="entry name" value="PSI_iron-sulfur_center"/>
</dbReference>
<evidence type="ECO:0000256" key="1">
    <source>
        <dbReference type="ARBA" id="ARBA00022485"/>
    </source>
</evidence>
<dbReference type="PROSITE" id="PS51379">
    <property type="entry name" value="4FE4S_FER_2"/>
    <property type="match status" value="3"/>
</dbReference>
<dbReference type="Pfam" id="PF12838">
    <property type="entry name" value="Fer4_7"/>
    <property type="match status" value="1"/>
</dbReference>
<dbReference type="GO" id="GO:0046872">
    <property type="term" value="F:metal ion binding"/>
    <property type="evidence" value="ECO:0007669"/>
    <property type="project" value="UniProtKB-KW"/>
</dbReference>
<dbReference type="PANTHER" id="PTHR24960">
    <property type="entry name" value="PHOTOSYSTEM I IRON-SULFUR CENTER-RELATED"/>
    <property type="match status" value="1"/>
</dbReference>
<dbReference type="PROSITE" id="PS00198">
    <property type="entry name" value="4FE4S_FER_1"/>
    <property type="match status" value="2"/>
</dbReference>
<dbReference type="InterPro" id="IPR017896">
    <property type="entry name" value="4Fe4S_Fe-S-bd"/>
</dbReference>
<accession>A0AAP4LCE6</accession>
<dbReference type="EMBL" id="JASSOM010000075">
    <property type="protein sequence ID" value="MDK9365476.1"/>
    <property type="molecule type" value="Genomic_DNA"/>
</dbReference>
<comment type="caution">
    <text evidence="6">The sequence shown here is derived from an EMBL/GenBank/DDBJ whole genome shotgun (WGS) entry which is preliminary data.</text>
</comment>
<keyword evidence="3" id="KW-0408">Iron</keyword>
<evidence type="ECO:0000256" key="2">
    <source>
        <dbReference type="ARBA" id="ARBA00022723"/>
    </source>
</evidence>
<feature type="domain" description="4Fe-4S ferredoxin-type" evidence="5">
    <location>
        <begin position="46"/>
        <end position="76"/>
    </location>
</feature>
<keyword evidence="1" id="KW-0004">4Fe-4S</keyword>